<reference evidence="1 2" key="1">
    <citation type="journal article" date="2024" name="Nat. Commun.">
        <title>Phylogenomics reveals the evolutionary origins of lichenization in chlorophyte algae.</title>
        <authorList>
            <person name="Puginier C."/>
            <person name="Libourel C."/>
            <person name="Otte J."/>
            <person name="Skaloud P."/>
            <person name="Haon M."/>
            <person name="Grisel S."/>
            <person name="Petersen M."/>
            <person name="Berrin J.G."/>
            <person name="Delaux P.M."/>
            <person name="Dal Grande F."/>
            <person name="Keller J."/>
        </authorList>
    </citation>
    <scope>NUCLEOTIDE SEQUENCE [LARGE SCALE GENOMIC DNA]</scope>
    <source>
        <strain evidence="1 2">SAG 2043</strain>
    </source>
</reference>
<evidence type="ECO:0000313" key="1">
    <source>
        <dbReference type="EMBL" id="KAK9818134.1"/>
    </source>
</evidence>
<protein>
    <submittedName>
        <fullName evidence="1">Uncharacterized protein</fullName>
    </submittedName>
</protein>
<accession>A0AAW1QBU4</accession>
<dbReference type="Proteomes" id="UP001489004">
    <property type="component" value="Unassembled WGS sequence"/>
</dbReference>
<evidence type="ECO:0000313" key="2">
    <source>
        <dbReference type="Proteomes" id="UP001489004"/>
    </source>
</evidence>
<organism evidence="1 2">
    <name type="scientific">[Myrmecia] bisecta</name>
    <dbReference type="NCBI Taxonomy" id="41462"/>
    <lineage>
        <taxon>Eukaryota</taxon>
        <taxon>Viridiplantae</taxon>
        <taxon>Chlorophyta</taxon>
        <taxon>core chlorophytes</taxon>
        <taxon>Trebouxiophyceae</taxon>
        <taxon>Trebouxiales</taxon>
        <taxon>Trebouxiaceae</taxon>
        <taxon>Myrmecia</taxon>
    </lineage>
</organism>
<sequence length="270" mass="29552">MQQLPSKGEPTLAASFAELKQKLKQELHTLSSRLDTLNETVGWGQEAHTRPAIVNSGLLSSDRQHPFLLTTAASAAQVLAGLGEAPQAYVGALVAAVLAQDSGFFALHDLMLPQLQKAADKDIIPTGALQLVGLPMQGSREEFLSDIGGIFKLLMDYQLYRSIGNEKRLHRLNNVGVDLKVLSIHCAEVKGSVSDSLIGDGRRQIEDRILLWEWLAKAAKPTSFGRVERTGALFVPYKPGRKAQVLSSYQAAKHDMSIMLQPVRPVHFRP</sequence>
<dbReference type="EMBL" id="JALJOR010000004">
    <property type="protein sequence ID" value="KAK9818134.1"/>
    <property type="molecule type" value="Genomic_DNA"/>
</dbReference>
<proteinExistence type="predicted"/>
<gene>
    <name evidence="1" type="ORF">WJX72_007627</name>
</gene>
<dbReference type="AlphaFoldDB" id="A0AAW1QBU4"/>
<keyword evidence="2" id="KW-1185">Reference proteome</keyword>
<comment type="caution">
    <text evidence="1">The sequence shown here is derived from an EMBL/GenBank/DDBJ whole genome shotgun (WGS) entry which is preliminary data.</text>
</comment>
<name>A0AAW1QBU4_9CHLO</name>